<dbReference type="Proteomes" id="UP000214646">
    <property type="component" value="Unassembled WGS sequence"/>
</dbReference>
<sequence>MTAADVREAVLAPLTALYPPPTHLRADERVQAVALAAYEKALAGFDRATLERGWAKVVAEQTYWVWPNPGVIAEACRQCAPPKREPSEAALRRQQAQEMTDAYVTRYMKTSQVWKLAQREGWAAPLLEYVQAAAWVQAQLICKTDGIGWDTLLIDDPDRYDSSQEAFSAYCDSVRGPVERGRIRVTIPPARVLEWKDRSSTGRGIPINSPD</sequence>
<evidence type="ECO:0008006" key="3">
    <source>
        <dbReference type="Google" id="ProtNLM"/>
    </source>
</evidence>
<proteinExistence type="predicted"/>
<keyword evidence="2" id="KW-1185">Reference proteome</keyword>
<accession>A0A225E6E1</accession>
<dbReference type="AlphaFoldDB" id="A0A225E6E1"/>
<comment type="caution">
    <text evidence="1">The sequence shown here is derived from an EMBL/GenBank/DDBJ whole genome shotgun (WGS) entry which is preliminary data.</text>
</comment>
<dbReference type="EMBL" id="NIDE01000001">
    <property type="protein sequence ID" value="OWK47334.1"/>
    <property type="molecule type" value="Genomic_DNA"/>
</dbReference>
<protein>
    <recommendedName>
        <fullName evidence="3">Phage protein</fullName>
    </recommendedName>
</protein>
<evidence type="ECO:0000313" key="2">
    <source>
        <dbReference type="Proteomes" id="UP000214646"/>
    </source>
</evidence>
<name>A0A225E6E1_9BACT</name>
<organism evidence="1 2">
    <name type="scientific">Fimbriiglobus ruber</name>
    <dbReference type="NCBI Taxonomy" id="1908690"/>
    <lineage>
        <taxon>Bacteria</taxon>
        <taxon>Pseudomonadati</taxon>
        <taxon>Planctomycetota</taxon>
        <taxon>Planctomycetia</taxon>
        <taxon>Gemmatales</taxon>
        <taxon>Gemmataceae</taxon>
        <taxon>Fimbriiglobus</taxon>
    </lineage>
</organism>
<evidence type="ECO:0000313" key="1">
    <source>
        <dbReference type="EMBL" id="OWK47334.1"/>
    </source>
</evidence>
<reference evidence="2" key="1">
    <citation type="submission" date="2017-06" db="EMBL/GenBank/DDBJ databases">
        <title>Genome analysis of Fimbriiglobus ruber SP5, the first member of the order Planctomycetales with confirmed chitinolytic capability.</title>
        <authorList>
            <person name="Ravin N.V."/>
            <person name="Rakitin A.L."/>
            <person name="Ivanova A.A."/>
            <person name="Beletsky A.V."/>
            <person name="Kulichevskaya I.S."/>
            <person name="Mardanov A.V."/>
            <person name="Dedysh S.N."/>
        </authorList>
    </citation>
    <scope>NUCLEOTIDE SEQUENCE [LARGE SCALE GENOMIC DNA]</scope>
    <source>
        <strain evidence="2">SP5</strain>
    </source>
</reference>
<gene>
    <name evidence="1" type="ORF">FRUB_01033</name>
</gene>
<dbReference type="RefSeq" id="WP_088252452.1">
    <property type="nucleotide sequence ID" value="NZ_NIDE01000001.1"/>
</dbReference>